<keyword evidence="5 8" id="KW-0812">Transmembrane</keyword>
<evidence type="ECO:0000313" key="9">
    <source>
        <dbReference type="EMBL" id="WKD51437.1"/>
    </source>
</evidence>
<protein>
    <submittedName>
        <fullName evidence="9">AEC family transporter</fullName>
    </submittedName>
</protein>
<comment type="similarity">
    <text evidence="2">Belongs to the auxin efflux carrier (TC 2.A.69) family.</text>
</comment>
<feature type="transmembrane region" description="Helical" evidence="8">
    <location>
        <begin position="194"/>
        <end position="213"/>
    </location>
</feature>
<evidence type="ECO:0000256" key="5">
    <source>
        <dbReference type="ARBA" id="ARBA00022692"/>
    </source>
</evidence>
<dbReference type="RefSeq" id="WP_301418712.1">
    <property type="nucleotide sequence ID" value="NZ_CP098023.1"/>
</dbReference>
<keyword evidence="6 8" id="KW-1133">Transmembrane helix</keyword>
<reference evidence="9 10" key="1">
    <citation type="submission" date="2022-05" db="EMBL/GenBank/DDBJ databases">
        <title>Microbulbifer sp. nov., isolated from sponge.</title>
        <authorList>
            <person name="Gao L."/>
        </authorList>
    </citation>
    <scope>NUCLEOTIDE SEQUENCE [LARGE SCALE GENOMIC DNA]</scope>
    <source>
        <strain evidence="9 10">MI-G</strain>
    </source>
</reference>
<feature type="transmembrane region" description="Helical" evidence="8">
    <location>
        <begin position="253"/>
        <end position="274"/>
    </location>
</feature>
<proteinExistence type="inferred from homology"/>
<gene>
    <name evidence="9" type="ORF">M8T91_08450</name>
</gene>
<evidence type="ECO:0000256" key="1">
    <source>
        <dbReference type="ARBA" id="ARBA00004651"/>
    </source>
</evidence>
<dbReference type="Proteomes" id="UP001321520">
    <property type="component" value="Chromosome"/>
</dbReference>
<dbReference type="Pfam" id="PF03547">
    <property type="entry name" value="Mem_trans"/>
    <property type="match status" value="2"/>
</dbReference>
<evidence type="ECO:0000256" key="3">
    <source>
        <dbReference type="ARBA" id="ARBA00022448"/>
    </source>
</evidence>
<evidence type="ECO:0000256" key="7">
    <source>
        <dbReference type="ARBA" id="ARBA00023136"/>
    </source>
</evidence>
<feature type="transmembrane region" description="Helical" evidence="8">
    <location>
        <begin position="225"/>
        <end position="247"/>
    </location>
</feature>
<feature type="transmembrane region" description="Helical" evidence="8">
    <location>
        <begin position="127"/>
        <end position="149"/>
    </location>
</feature>
<accession>A0ABY9EGJ1</accession>
<dbReference type="PANTHER" id="PTHR36838:SF4">
    <property type="entry name" value="AUXIN EFFLUX CARRIER FAMILY PROTEIN"/>
    <property type="match status" value="1"/>
</dbReference>
<feature type="transmembrane region" description="Helical" evidence="8">
    <location>
        <begin position="6"/>
        <end position="26"/>
    </location>
</feature>
<keyword evidence="4" id="KW-1003">Cell membrane</keyword>
<dbReference type="Gene3D" id="1.20.1530.20">
    <property type="match status" value="1"/>
</dbReference>
<evidence type="ECO:0000313" key="10">
    <source>
        <dbReference type="Proteomes" id="UP001321520"/>
    </source>
</evidence>
<sequence length="309" mass="33136">MEHLAFALSVTGPIFLMIIAGYLLSIRGVVRERFIDDASRLVFHITLPALLFISIYTSNAKPMEEIPLLTAGILGSFIMIPMAWLLARPVMPGDRSAFIQGAYRGNVAIIGLAWVEKAYGVSGVSHSAALVAALTIQFNVIAVVLFVLYNQNTRFGWRKLALELFKNPLILGVIAAILCRILEVKLPVMLRDTIQYLASVSLPLGLICIGASMKLGLLLHSSPTALVASLLKLVAAPAIALVIGWMMGLRPEYLGYLLLMTGAPCAISAFVMAHSMGGNSQLTANIVGLSTLLSVVTASIGLALLKVYF</sequence>
<evidence type="ECO:0000256" key="6">
    <source>
        <dbReference type="ARBA" id="ARBA00022989"/>
    </source>
</evidence>
<dbReference type="EMBL" id="CP098023">
    <property type="protein sequence ID" value="WKD51437.1"/>
    <property type="molecule type" value="Genomic_DNA"/>
</dbReference>
<dbReference type="PANTHER" id="PTHR36838">
    <property type="entry name" value="AUXIN EFFLUX CARRIER FAMILY PROTEIN"/>
    <property type="match status" value="1"/>
</dbReference>
<evidence type="ECO:0000256" key="2">
    <source>
        <dbReference type="ARBA" id="ARBA00010145"/>
    </source>
</evidence>
<feature type="transmembrane region" description="Helical" evidence="8">
    <location>
        <begin position="98"/>
        <end position="115"/>
    </location>
</feature>
<keyword evidence="7 8" id="KW-0472">Membrane</keyword>
<feature type="transmembrane region" description="Helical" evidence="8">
    <location>
        <begin position="68"/>
        <end position="86"/>
    </location>
</feature>
<organism evidence="9 10">
    <name type="scientific">Microbulbifer spongiae</name>
    <dbReference type="NCBI Taxonomy" id="2944933"/>
    <lineage>
        <taxon>Bacteria</taxon>
        <taxon>Pseudomonadati</taxon>
        <taxon>Pseudomonadota</taxon>
        <taxon>Gammaproteobacteria</taxon>
        <taxon>Cellvibrionales</taxon>
        <taxon>Microbulbiferaceae</taxon>
        <taxon>Microbulbifer</taxon>
    </lineage>
</organism>
<feature type="transmembrane region" description="Helical" evidence="8">
    <location>
        <begin position="38"/>
        <end position="56"/>
    </location>
</feature>
<comment type="subcellular location">
    <subcellularLocation>
        <location evidence="1">Cell membrane</location>
        <topology evidence="1">Multi-pass membrane protein</topology>
    </subcellularLocation>
</comment>
<dbReference type="InterPro" id="IPR004776">
    <property type="entry name" value="Mem_transp_PIN-like"/>
</dbReference>
<keyword evidence="10" id="KW-1185">Reference proteome</keyword>
<feature type="transmembrane region" description="Helical" evidence="8">
    <location>
        <begin position="169"/>
        <end position="188"/>
    </location>
</feature>
<keyword evidence="3" id="KW-0813">Transport</keyword>
<evidence type="ECO:0000256" key="4">
    <source>
        <dbReference type="ARBA" id="ARBA00022475"/>
    </source>
</evidence>
<dbReference type="InterPro" id="IPR038770">
    <property type="entry name" value="Na+/solute_symporter_sf"/>
</dbReference>
<evidence type="ECO:0000256" key="8">
    <source>
        <dbReference type="SAM" id="Phobius"/>
    </source>
</evidence>
<name>A0ABY9EGJ1_9GAMM</name>
<feature type="transmembrane region" description="Helical" evidence="8">
    <location>
        <begin position="286"/>
        <end position="308"/>
    </location>
</feature>